<evidence type="ECO:0000313" key="10">
    <source>
        <dbReference type="EMBL" id="CAG9783052.1"/>
    </source>
</evidence>
<dbReference type="PANTHER" id="PTHR23292:SF6">
    <property type="entry name" value="FI16602P1-RELATED"/>
    <property type="match status" value="1"/>
</dbReference>
<evidence type="ECO:0000256" key="1">
    <source>
        <dbReference type="ARBA" id="ARBA00004414"/>
    </source>
</evidence>
<keyword evidence="11" id="KW-1185">Reference proteome</keyword>
<evidence type="ECO:0000256" key="2">
    <source>
        <dbReference type="ARBA" id="ARBA00004481"/>
    </source>
</evidence>
<feature type="transmembrane region" description="Helical" evidence="8">
    <location>
        <begin position="49"/>
        <end position="70"/>
    </location>
</feature>
<evidence type="ECO:0000256" key="5">
    <source>
        <dbReference type="ARBA" id="ARBA00022723"/>
    </source>
</evidence>
<accession>A0A9N9W856</accession>
<keyword evidence="8" id="KW-0812">Transmembrane</keyword>
<evidence type="ECO:0000256" key="4">
    <source>
        <dbReference type="ARBA" id="ARBA00005975"/>
    </source>
</evidence>
<keyword evidence="5" id="KW-0479">Metal-binding</keyword>
<dbReference type="PROSITE" id="PS51837">
    <property type="entry name" value="LITAF"/>
    <property type="match status" value="1"/>
</dbReference>
<name>A0A9N9W856_9NEOP</name>
<keyword evidence="8" id="KW-1133">Transmembrane helix</keyword>
<dbReference type="AlphaFoldDB" id="A0A9N9W856"/>
<dbReference type="GO" id="GO:0031902">
    <property type="term" value="C:late endosome membrane"/>
    <property type="evidence" value="ECO:0007669"/>
    <property type="project" value="UniProtKB-SubCell"/>
</dbReference>
<evidence type="ECO:0000256" key="8">
    <source>
        <dbReference type="SAM" id="Phobius"/>
    </source>
</evidence>
<dbReference type="GO" id="GO:0005765">
    <property type="term" value="C:lysosomal membrane"/>
    <property type="evidence" value="ECO:0007669"/>
    <property type="project" value="UniProtKB-SubCell"/>
</dbReference>
<dbReference type="SMART" id="SM00714">
    <property type="entry name" value="LITAF"/>
    <property type="match status" value="1"/>
</dbReference>
<feature type="domain" description="LITAF" evidence="9">
    <location>
        <begin position="8"/>
        <end position="92"/>
    </location>
</feature>
<keyword evidence="7 8" id="KW-0472">Membrane</keyword>
<evidence type="ECO:0000256" key="6">
    <source>
        <dbReference type="ARBA" id="ARBA00022833"/>
    </source>
</evidence>
<reference evidence="10" key="1">
    <citation type="submission" date="2021-12" db="EMBL/GenBank/DDBJ databases">
        <authorList>
            <person name="King R."/>
        </authorList>
    </citation>
    <scope>NUCLEOTIDE SEQUENCE</scope>
</reference>
<dbReference type="InterPro" id="IPR006629">
    <property type="entry name" value="LITAF"/>
</dbReference>
<evidence type="ECO:0000256" key="3">
    <source>
        <dbReference type="ARBA" id="ARBA00004630"/>
    </source>
</evidence>
<comment type="subcellular location">
    <subcellularLocation>
        <location evidence="2">Endosome membrane</location>
        <topology evidence="2">Peripheral membrane protein</topology>
    </subcellularLocation>
    <subcellularLocation>
        <location evidence="1">Late endosome membrane</location>
    </subcellularLocation>
    <subcellularLocation>
        <location evidence="3">Lysosome membrane</location>
        <topology evidence="3">Peripheral membrane protein</topology>
        <orientation evidence="3">Cytoplasmic side</orientation>
    </subcellularLocation>
</comment>
<dbReference type="PANTHER" id="PTHR23292">
    <property type="entry name" value="LIPOPOLYSACCHARIDE-INDUCED TUMOR NECROSIS FACTOR-ALPHA FACTOR"/>
    <property type="match status" value="1"/>
</dbReference>
<dbReference type="InterPro" id="IPR037519">
    <property type="entry name" value="LITAF_fam"/>
</dbReference>
<dbReference type="Proteomes" id="UP001153714">
    <property type="component" value="Chromosome 10"/>
</dbReference>
<dbReference type="GO" id="GO:0008270">
    <property type="term" value="F:zinc ion binding"/>
    <property type="evidence" value="ECO:0007669"/>
    <property type="project" value="TreeGrafter"/>
</dbReference>
<evidence type="ECO:0000256" key="7">
    <source>
        <dbReference type="ARBA" id="ARBA00023136"/>
    </source>
</evidence>
<proteinExistence type="inferred from homology"/>
<evidence type="ECO:0000259" key="9">
    <source>
        <dbReference type="PROSITE" id="PS51837"/>
    </source>
</evidence>
<sequence>MYHQIQRSRDEIEMDLIQVGSEPVGVRCPYCQEDVMSRVEYKVTMCTHVIALILGILLWWMGGCLIPYFLKRWKDVEHYCSNCGKFLGVHWRCAKRRKHIFRV</sequence>
<comment type="similarity">
    <text evidence="4">Belongs to the CDIP1/LITAF family.</text>
</comment>
<evidence type="ECO:0000313" key="11">
    <source>
        <dbReference type="Proteomes" id="UP001153714"/>
    </source>
</evidence>
<dbReference type="OrthoDB" id="5599753at2759"/>
<gene>
    <name evidence="10" type="ORF">DIATSA_LOCUS1257</name>
</gene>
<keyword evidence="6" id="KW-0862">Zinc</keyword>
<reference evidence="10" key="2">
    <citation type="submission" date="2022-10" db="EMBL/GenBank/DDBJ databases">
        <authorList>
            <consortium name="ENA_rothamsted_submissions"/>
            <consortium name="culmorum"/>
            <person name="King R."/>
        </authorList>
    </citation>
    <scope>NUCLEOTIDE SEQUENCE</scope>
</reference>
<dbReference type="EMBL" id="OU893341">
    <property type="protein sequence ID" value="CAG9783052.1"/>
    <property type="molecule type" value="Genomic_DNA"/>
</dbReference>
<protein>
    <recommendedName>
        <fullName evidence="9">LITAF domain-containing protein</fullName>
    </recommendedName>
</protein>
<dbReference type="Pfam" id="PF10601">
    <property type="entry name" value="zf-LITAF-like"/>
    <property type="match status" value="1"/>
</dbReference>
<organism evidence="10 11">
    <name type="scientific">Diatraea saccharalis</name>
    <name type="common">sugarcane borer</name>
    <dbReference type="NCBI Taxonomy" id="40085"/>
    <lineage>
        <taxon>Eukaryota</taxon>
        <taxon>Metazoa</taxon>
        <taxon>Ecdysozoa</taxon>
        <taxon>Arthropoda</taxon>
        <taxon>Hexapoda</taxon>
        <taxon>Insecta</taxon>
        <taxon>Pterygota</taxon>
        <taxon>Neoptera</taxon>
        <taxon>Endopterygota</taxon>
        <taxon>Lepidoptera</taxon>
        <taxon>Glossata</taxon>
        <taxon>Ditrysia</taxon>
        <taxon>Pyraloidea</taxon>
        <taxon>Crambidae</taxon>
        <taxon>Crambinae</taxon>
        <taxon>Diatraea</taxon>
    </lineage>
</organism>